<proteinExistence type="predicted"/>
<gene>
    <name evidence="1" type="ORF">FHR99_000036</name>
</gene>
<dbReference type="PANTHER" id="PTHR43737:SF1">
    <property type="entry name" value="DUF1501 DOMAIN-CONTAINING PROTEIN"/>
    <property type="match status" value="1"/>
</dbReference>
<dbReference type="Pfam" id="PF08811">
    <property type="entry name" value="DUF1800"/>
    <property type="match status" value="1"/>
</dbReference>
<reference evidence="1 2" key="1">
    <citation type="submission" date="2020-08" db="EMBL/GenBank/DDBJ databases">
        <title>Genomic Encyclopedia of Type Strains, Phase III (KMG-III): the genomes of soil and plant-associated and newly described type strains.</title>
        <authorList>
            <person name="Whitman W."/>
        </authorList>
    </citation>
    <scope>NUCLEOTIDE SEQUENCE [LARGE SCALE GENOMIC DNA]</scope>
    <source>
        <strain evidence="1 2">CECT 8654</strain>
    </source>
</reference>
<evidence type="ECO:0000313" key="2">
    <source>
        <dbReference type="Proteomes" id="UP000537130"/>
    </source>
</evidence>
<dbReference type="PANTHER" id="PTHR43737">
    <property type="entry name" value="BLL7424 PROTEIN"/>
    <property type="match status" value="1"/>
</dbReference>
<dbReference type="EMBL" id="JACHWY010000001">
    <property type="protein sequence ID" value="MBB3045800.1"/>
    <property type="molecule type" value="Genomic_DNA"/>
</dbReference>
<sequence>MVLSVALLSACNSDSSSTPPPLVSETSPAPPPELFEAFRLARQASFGPSTALVSDIRRQGIEAWVDAQLNAPSAYDDPSDDRLSHLQRMIELAVALEPDADWYPDNLAAAAGEPVFSGAASRYSLHYQNSAWFENALQAPDQLRQRVAYALSQILVVSHSEAPLDDRAEALAHYFDILASHAFGNFRELIGDVARSPAMGIYLSHQGNRKADGGLTKPDENFARELMQLFTIGLYQLNLDSTPKTDANGQLVPTYTQDDIEELSKVMTGWDLQFNGDNYGRIRHDEGSLIHPMEFNADQHESEEKRVLGQVIAQGLAEGADLDAALDILFQHANTAPFISRQLIQRLVSSNPSPAYVERVASVFENNGFGERGDLKAVVRAILLDPEARDENQARQPQRGKVAEPLLAYTGLLRAFSARPLDGWYNNKVEGSTPAVNGAYYFRSDFAWDLGQAALRSPSVFNFYSPDFVPQDAFYHDGADGRALVLPELQLRTPANIAGMQALLQTDNNSLLEVNRLIAKSGSIEQFVADTDSWMNRDQIVLVDYSPMLETFDVALDGVKDGVYEGLDSSDQDASRRTARQRAISATLATLELLLLGNQVIPDTERAALIDYFDTDSRFRWGSESERVHKIVNYMVQYIALSPDYLARN</sequence>
<comment type="caution">
    <text evidence="1">The sequence shown here is derived from an EMBL/GenBank/DDBJ whole genome shotgun (WGS) entry which is preliminary data.</text>
</comment>
<dbReference type="Proteomes" id="UP000537130">
    <property type="component" value="Unassembled WGS sequence"/>
</dbReference>
<dbReference type="RefSeq" id="WP_183408528.1">
    <property type="nucleotide sequence ID" value="NZ_JACHWY010000001.1"/>
</dbReference>
<evidence type="ECO:0000313" key="1">
    <source>
        <dbReference type="EMBL" id="MBB3045800.1"/>
    </source>
</evidence>
<dbReference type="AlphaFoldDB" id="A0A7W4Z5G9"/>
<organism evidence="1 2">
    <name type="scientific">Litorivivens lipolytica</name>
    <dbReference type="NCBI Taxonomy" id="1524264"/>
    <lineage>
        <taxon>Bacteria</taxon>
        <taxon>Pseudomonadati</taxon>
        <taxon>Pseudomonadota</taxon>
        <taxon>Gammaproteobacteria</taxon>
        <taxon>Litorivivens</taxon>
    </lineage>
</organism>
<protein>
    <submittedName>
        <fullName evidence="1">Uncharacterized protein (DUF1800 family)</fullName>
    </submittedName>
</protein>
<dbReference type="InterPro" id="IPR014917">
    <property type="entry name" value="DUF1800"/>
</dbReference>
<name>A0A7W4Z5G9_9GAMM</name>
<accession>A0A7W4Z5G9</accession>
<keyword evidence="2" id="KW-1185">Reference proteome</keyword>